<dbReference type="Gene3D" id="3.30.450.20">
    <property type="entry name" value="PAS domain"/>
    <property type="match status" value="5"/>
</dbReference>
<dbReference type="SMART" id="SM00091">
    <property type="entry name" value="PAS"/>
    <property type="match status" value="4"/>
</dbReference>
<dbReference type="PRINTS" id="PR00344">
    <property type="entry name" value="BCTRLSENSOR"/>
</dbReference>
<dbReference type="SUPFAM" id="SSF55785">
    <property type="entry name" value="PYP-like sensor domain (PAS domain)"/>
    <property type="match status" value="5"/>
</dbReference>
<feature type="domain" description="Histidine kinase" evidence="7">
    <location>
        <begin position="745"/>
        <end position="951"/>
    </location>
</feature>
<dbReference type="PROSITE" id="PS50113">
    <property type="entry name" value="PAC"/>
    <property type="match status" value="4"/>
</dbReference>
<dbReference type="PANTHER" id="PTHR43304">
    <property type="entry name" value="PHYTOCHROME-LIKE PROTEIN CPH1"/>
    <property type="match status" value="1"/>
</dbReference>
<dbReference type="Pfam" id="PF00512">
    <property type="entry name" value="HisKA"/>
    <property type="match status" value="1"/>
</dbReference>
<accession>A0A3A4NJF3</accession>
<evidence type="ECO:0000259" key="8">
    <source>
        <dbReference type="PROSITE" id="PS50113"/>
    </source>
</evidence>
<dbReference type="SMART" id="SM00387">
    <property type="entry name" value="HATPase_c"/>
    <property type="match status" value="1"/>
</dbReference>
<dbReference type="GO" id="GO:0000155">
    <property type="term" value="F:phosphorelay sensor kinase activity"/>
    <property type="evidence" value="ECO:0007669"/>
    <property type="project" value="InterPro"/>
</dbReference>
<reference evidence="9 10" key="1">
    <citation type="journal article" date="2017" name="ISME J.">
        <title>Energy and carbon metabolisms in a deep terrestrial subsurface fluid microbial community.</title>
        <authorList>
            <person name="Momper L."/>
            <person name="Jungbluth S.P."/>
            <person name="Lee M.D."/>
            <person name="Amend J.P."/>
        </authorList>
    </citation>
    <scope>NUCLEOTIDE SEQUENCE [LARGE SCALE GENOMIC DNA]</scope>
    <source>
        <strain evidence="9">SURF_5</strain>
    </source>
</reference>
<dbReference type="InterPro" id="IPR000700">
    <property type="entry name" value="PAS-assoc_C"/>
</dbReference>
<dbReference type="SMART" id="SM00086">
    <property type="entry name" value="PAC"/>
    <property type="match status" value="3"/>
</dbReference>
<evidence type="ECO:0000259" key="7">
    <source>
        <dbReference type="PROSITE" id="PS50109"/>
    </source>
</evidence>
<dbReference type="Pfam" id="PF08447">
    <property type="entry name" value="PAS_3"/>
    <property type="match status" value="1"/>
</dbReference>
<dbReference type="EC" id="2.7.13.3" evidence="2"/>
<dbReference type="InterPro" id="IPR013655">
    <property type="entry name" value="PAS_fold_3"/>
</dbReference>
<dbReference type="Gene3D" id="1.10.287.130">
    <property type="match status" value="1"/>
</dbReference>
<keyword evidence="6" id="KW-0175">Coiled coil</keyword>
<evidence type="ECO:0000256" key="6">
    <source>
        <dbReference type="SAM" id="Coils"/>
    </source>
</evidence>
<evidence type="ECO:0000256" key="4">
    <source>
        <dbReference type="ARBA" id="ARBA00022679"/>
    </source>
</evidence>
<dbReference type="PANTHER" id="PTHR43304:SF1">
    <property type="entry name" value="PAC DOMAIN-CONTAINING PROTEIN"/>
    <property type="match status" value="1"/>
</dbReference>
<dbReference type="CDD" id="cd00082">
    <property type="entry name" value="HisKA"/>
    <property type="match status" value="1"/>
</dbReference>
<dbReference type="SUPFAM" id="SSF55874">
    <property type="entry name" value="ATPase domain of HSP90 chaperone/DNA topoisomerase II/histidine kinase"/>
    <property type="match status" value="1"/>
</dbReference>
<dbReference type="InterPro" id="IPR052162">
    <property type="entry name" value="Sensor_kinase/Photoreceptor"/>
</dbReference>
<keyword evidence="4" id="KW-0808">Transferase</keyword>
<keyword evidence="5" id="KW-0418">Kinase</keyword>
<sequence>MAHVDQTKEELIRELEAARARIAELEKEASEREERFQAFMDNSPAIAWAKDEEGRYIYLNQAVKNRFQTRFNWRGKTDAELWPAAVAEKFRRNDLAVLESGRTMEVVEETVNPGGRIRYWWNFKFPFQDSSGRRYIGGIGVEITERKKAEEALKATEKQLREQAARLQATLDAAPVVILSARDNECREIFGNRFARELAGVPEGTNMSRTGPSPGFNWPFRLFKDGLEMRAEDLPIQRVSASGRELRNYSYDWVFDNGDVRTMFGNIVPTFDSDGRPNGAVAALMNITERKRMEEVLQQSQEQIHQQLTELESIYHSAPVGLCVFDRELRYVRINQRLADMNGVPIIDHIGKTVREIVPDLAPLAEEIAEKILRTGEAVLDIEFSGTTEFQPGVQRYWIEHWLPLKGADGEVFGINVVVNEVTEQRHSEQALRRSERGLAEAQRVAHMGSWEWNLQTGEMHWSEEMYRVFGQDPMTYVPTPEGNLAIVHPDDRETVRELRNLITSGCTRISVDYRILLSDGSVRILHSEANVTDFDVSGKPVRLVGMIHDITERKQAEEALKKALSEAERQKRQLEAVMEALPVGVAIVDKHGGIIRSNSEYERIWGGNHGKSIPPVGAVKDYAAFQAWWADSDKLVRPEEWGAAQAVQKAETVFGQLLEIRRFDGSHGFVLNSAAPIRDAGGKILGAAVAIQDITELRRTQDALRESEEKYRRLAKSLKKTVKEQVEQLQQAENLAAIGRMVAIVAHEIRNPLLNIQLGVDTFCTTLSDSKENTEILAELEYGLHQLNGTVNELLEYARAVRLEPVMQPVGPMVSRVLKNLLYRFDSVVAEVTLENEKREIFADTSKITRALTNIVLNAAEAMPQGGALKVESRLSGPNRLCLSITDTGRGMNSEAMKRLFQPFYTTKTTGTGLGLAISRKIVEAHNGRLTIQSKMNKGTTVKIYLPLGLPKASRKGGDSGAVQ</sequence>
<dbReference type="InterPro" id="IPR003661">
    <property type="entry name" value="HisK_dim/P_dom"/>
</dbReference>
<dbReference type="EMBL" id="QZKU01000139">
    <property type="protein sequence ID" value="RJP14961.1"/>
    <property type="molecule type" value="Genomic_DNA"/>
</dbReference>
<organism evidence="9 10">
    <name type="scientific">Abyssobacteria bacterium (strain SURF_5)</name>
    <dbReference type="NCBI Taxonomy" id="2093360"/>
    <lineage>
        <taxon>Bacteria</taxon>
        <taxon>Pseudomonadati</taxon>
        <taxon>Candidatus Hydrogenedentota</taxon>
        <taxon>Candidatus Abyssobacteria</taxon>
    </lineage>
</organism>
<feature type="domain" description="PAC" evidence="8">
    <location>
        <begin position="510"/>
        <end position="563"/>
    </location>
</feature>
<evidence type="ECO:0000313" key="10">
    <source>
        <dbReference type="Proteomes" id="UP000265882"/>
    </source>
</evidence>
<dbReference type="InterPro" id="IPR013656">
    <property type="entry name" value="PAS_4"/>
</dbReference>
<evidence type="ECO:0000256" key="2">
    <source>
        <dbReference type="ARBA" id="ARBA00012438"/>
    </source>
</evidence>
<feature type="coiled-coil region" evidence="6">
    <location>
        <begin position="551"/>
        <end position="581"/>
    </location>
</feature>
<dbReference type="SUPFAM" id="SSF47384">
    <property type="entry name" value="Homodimeric domain of signal transducing histidine kinase"/>
    <property type="match status" value="1"/>
</dbReference>
<dbReference type="AlphaFoldDB" id="A0A3A4NJF3"/>
<dbReference type="CDD" id="cd18773">
    <property type="entry name" value="PDC1_HK_sensor"/>
    <property type="match status" value="1"/>
</dbReference>
<name>A0A3A4NJF3_ABYX5</name>
<dbReference type="Pfam" id="PF02518">
    <property type="entry name" value="HATPase_c"/>
    <property type="match status" value="1"/>
</dbReference>
<comment type="caution">
    <text evidence="9">The sequence shown here is derived from an EMBL/GenBank/DDBJ whole genome shotgun (WGS) entry which is preliminary data.</text>
</comment>
<dbReference type="Pfam" id="PF08448">
    <property type="entry name" value="PAS_4"/>
    <property type="match status" value="3"/>
</dbReference>
<dbReference type="InterPro" id="IPR036890">
    <property type="entry name" value="HATPase_C_sf"/>
</dbReference>
<dbReference type="PROSITE" id="PS50109">
    <property type="entry name" value="HIS_KIN"/>
    <property type="match status" value="1"/>
</dbReference>
<dbReference type="Gene3D" id="3.30.565.10">
    <property type="entry name" value="Histidine kinase-like ATPase, C-terminal domain"/>
    <property type="match status" value="1"/>
</dbReference>
<feature type="coiled-coil region" evidence="6">
    <location>
        <begin position="146"/>
        <end position="173"/>
    </location>
</feature>
<dbReference type="NCBIfam" id="TIGR00229">
    <property type="entry name" value="sensory_box"/>
    <property type="match status" value="3"/>
</dbReference>
<dbReference type="InterPro" id="IPR003594">
    <property type="entry name" value="HATPase_dom"/>
</dbReference>
<feature type="domain" description="PAC" evidence="8">
    <location>
        <begin position="247"/>
        <end position="299"/>
    </location>
</feature>
<dbReference type="Gene3D" id="2.10.70.100">
    <property type="match status" value="1"/>
</dbReference>
<dbReference type="InterPro" id="IPR035965">
    <property type="entry name" value="PAS-like_dom_sf"/>
</dbReference>
<feature type="domain" description="PAC" evidence="8">
    <location>
        <begin position="380"/>
        <end position="434"/>
    </location>
</feature>
<feature type="coiled-coil region" evidence="6">
    <location>
        <begin position="1"/>
        <end position="42"/>
    </location>
</feature>
<evidence type="ECO:0000256" key="3">
    <source>
        <dbReference type="ARBA" id="ARBA00022553"/>
    </source>
</evidence>
<dbReference type="InterPro" id="IPR004358">
    <property type="entry name" value="Sig_transdc_His_kin-like_C"/>
</dbReference>
<feature type="domain" description="PAC" evidence="8">
    <location>
        <begin position="655"/>
        <end position="707"/>
    </location>
</feature>
<keyword evidence="3" id="KW-0597">Phosphoprotein</keyword>
<proteinExistence type="predicted"/>
<protein>
    <recommendedName>
        <fullName evidence="2">histidine kinase</fullName>
        <ecNumber evidence="2">2.7.13.3</ecNumber>
    </recommendedName>
</protein>
<dbReference type="SMART" id="SM00388">
    <property type="entry name" value="HisKA"/>
    <property type="match status" value="1"/>
</dbReference>
<evidence type="ECO:0000256" key="5">
    <source>
        <dbReference type="ARBA" id="ARBA00022777"/>
    </source>
</evidence>
<dbReference type="InterPro" id="IPR005467">
    <property type="entry name" value="His_kinase_dom"/>
</dbReference>
<comment type="catalytic activity">
    <reaction evidence="1">
        <text>ATP + protein L-histidine = ADP + protein N-phospho-L-histidine.</text>
        <dbReference type="EC" id="2.7.13.3"/>
    </reaction>
</comment>
<dbReference type="Proteomes" id="UP000265882">
    <property type="component" value="Unassembled WGS sequence"/>
</dbReference>
<dbReference type="InterPro" id="IPR000014">
    <property type="entry name" value="PAS"/>
</dbReference>
<dbReference type="InterPro" id="IPR036097">
    <property type="entry name" value="HisK_dim/P_sf"/>
</dbReference>
<evidence type="ECO:0000313" key="9">
    <source>
        <dbReference type="EMBL" id="RJP14961.1"/>
    </source>
</evidence>
<dbReference type="InterPro" id="IPR001610">
    <property type="entry name" value="PAC"/>
</dbReference>
<dbReference type="CDD" id="cd00130">
    <property type="entry name" value="PAS"/>
    <property type="match status" value="1"/>
</dbReference>
<gene>
    <name evidence="9" type="ORF">C4520_20520</name>
</gene>
<evidence type="ECO:0000256" key="1">
    <source>
        <dbReference type="ARBA" id="ARBA00000085"/>
    </source>
</evidence>
<feature type="coiled-coil region" evidence="6">
    <location>
        <begin position="698"/>
        <end position="736"/>
    </location>
</feature>